<dbReference type="InterPro" id="IPR029028">
    <property type="entry name" value="Alpha/beta_knot_MTases"/>
</dbReference>
<comment type="similarity">
    <text evidence="3">Belongs to the RNA methyltransferase TrmD family.</text>
</comment>
<comment type="subunit">
    <text evidence="4">Homodimer.</text>
</comment>
<dbReference type="FunFam" id="3.40.1280.10:FF:000001">
    <property type="entry name" value="tRNA (guanine-N(1)-)-methyltransferase"/>
    <property type="match status" value="1"/>
</dbReference>
<evidence type="ECO:0000313" key="17">
    <source>
        <dbReference type="EMBL" id="CAB5030978.1"/>
    </source>
</evidence>
<dbReference type="HAMAP" id="MF_00605">
    <property type="entry name" value="TrmD"/>
    <property type="match status" value="1"/>
</dbReference>
<accession>A0A6J7RRE9</accession>
<keyword evidence="7" id="KW-0963">Cytoplasm</keyword>
<comment type="catalytic activity">
    <reaction evidence="14">
        <text>guanosine(37) in tRNA + S-adenosyl-L-methionine = N(1)-methylguanosine(37) in tRNA + S-adenosyl-L-homocysteine + H(+)</text>
        <dbReference type="Rhea" id="RHEA:36899"/>
        <dbReference type="Rhea" id="RHEA-COMP:10145"/>
        <dbReference type="Rhea" id="RHEA-COMP:10147"/>
        <dbReference type="ChEBI" id="CHEBI:15378"/>
        <dbReference type="ChEBI" id="CHEBI:57856"/>
        <dbReference type="ChEBI" id="CHEBI:59789"/>
        <dbReference type="ChEBI" id="CHEBI:73542"/>
        <dbReference type="ChEBI" id="CHEBI:74269"/>
        <dbReference type="EC" id="2.1.1.228"/>
    </reaction>
</comment>
<dbReference type="Pfam" id="PF01746">
    <property type="entry name" value="tRNA_m1G_MT"/>
    <property type="match status" value="1"/>
</dbReference>
<dbReference type="FunFam" id="1.10.1270.20:FF:000001">
    <property type="entry name" value="tRNA (guanine-N(1)-)-methyltransferase"/>
    <property type="match status" value="1"/>
</dbReference>
<dbReference type="PANTHER" id="PTHR46417">
    <property type="entry name" value="TRNA (GUANINE-N(1)-)-METHYLTRANSFERASE"/>
    <property type="match status" value="1"/>
</dbReference>
<sequence>MRIDVYTVFPEIIDHYASQSILGRAQRDAKAEITAINIRDGASDERRSVDDTPFGGGAGMVLTPEPIFKVVEEREATHGPARPLLALVPHGRPFDQAKAQELSGLDSFSLLCGRYEGIDQRVLDELVDDEISLGDFVLAGGELAALCVIEATLRLVPGVLGNEASALEESFSEGLLEYPQWTKPSTFRGYEVPEVLLSGDHARIAAWRHAEALRRTQERRPDLWEAYEGTEKDS</sequence>
<comment type="function">
    <text evidence="1">Specifically methylates guanosine-37 in various tRNAs.</text>
</comment>
<protein>
    <recommendedName>
        <fullName evidence="6">tRNA (guanine-N(1)-)-methyltransferase</fullName>
        <ecNumber evidence="5">2.1.1.228</ecNumber>
    </recommendedName>
    <alternativeName>
        <fullName evidence="12">M1G-methyltransferase</fullName>
    </alternativeName>
    <alternativeName>
        <fullName evidence="13">tRNA [GM37] methyltransferase</fullName>
    </alternativeName>
</protein>
<feature type="domain" description="tRNA methyltransferase TRMD/TRM10-type" evidence="15">
    <location>
        <begin position="1"/>
        <end position="225"/>
    </location>
</feature>
<evidence type="ECO:0000256" key="2">
    <source>
        <dbReference type="ARBA" id="ARBA00004496"/>
    </source>
</evidence>
<gene>
    <name evidence="16" type="ORF">UFOPK3427_00312</name>
    <name evidence="17" type="ORF">UFOPK4112_01642</name>
</gene>
<evidence type="ECO:0000256" key="1">
    <source>
        <dbReference type="ARBA" id="ARBA00002634"/>
    </source>
</evidence>
<dbReference type="InterPro" id="IPR023148">
    <property type="entry name" value="tRNA_m1G_MeTrfase_C_sf"/>
</dbReference>
<keyword evidence="9" id="KW-0808">Transferase</keyword>
<dbReference type="PANTHER" id="PTHR46417:SF1">
    <property type="entry name" value="TRNA (GUANINE-N(1)-)-METHYLTRANSFERASE"/>
    <property type="match status" value="1"/>
</dbReference>
<dbReference type="Gene3D" id="3.40.1280.10">
    <property type="match status" value="1"/>
</dbReference>
<dbReference type="GO" id="GO:0052906">
    <property type="term" value="F:tRNA (guanine(37)-N1)-methyltransferase activity"/>
    <property type="evidence" value="ECO:0007669"/>
    <property type="project" value="UniProtKB-EC"/>
</dbReference>
<name>A0A6J7RRE9_9ZZZZ</name>
<proteinExistence type="inferred from homology"/>
<dbReference type="SUPFAM" id="SSF75217">
    <property type="entry name" value="alpha/beta knot"/>
    <property type="match status" value="1"/>
</dbReference>
<evidence type="ECO:0000256" key="10">
    <source>
        <dbReference type="ARBA" id="ARBA00022691"/>
    </source>
</evidence>
<evidence type="ECO:0000313" key="16">
    <source>
        <dbReference type="EMBL" id="CAB4863034.1"/>
    </source>
</evidence>
<dbReference type="EMBL" id="CAFBLT010000001">
    <property type="protein sequence ID" value="CAB4863034.1"/>
    <property type="molecule type" value="Genomic_DNA"/>
</dbReference>
<evidence type="ECO:0000256" key="3">
    <source>
        <dbReference type="ARBA" id="ARBA00007630"/>
    </source>
</evidence>
<dbReference type="NCBIfam" id="NF000648">
    <property type="entry name" value="PRK00026.1"/>
    <property type="match status" value="1"/>
</dbReference>
<dbReference type="CDD" id="cd18080">
    <property type="entry name" value="TrmD-like"/>
    <property type="match status" value="1"/>
</dbReference>
<keyword evidence="11" id="KW-0819">tRNA processing</keyword>
<evidence type="ECO:0000256" key="12">
    <source>
        <dbReference type="ARBA" id="ARBA00029736"/>
    </source>
</evidence>
<dbReference type="NCBIfam" id="TIGR00088">
    <property type="entry name" value="trmD"/>
    <property type="match status" value="1"/>
</dbReference>
<evidence type="ECO:0000256" key="6">
    <source>
        <dbReference type="ARBA" id="ARBA00014679"/>
    </source>
</evidence>
<dbReference type="InterPro" id="IPR002649">
    <property type="entry name" value="tRNA_m1G_MeTrfase_TrmD"/>
</dbReference>
<dbReference type="InterPro" id="IPR016009">
    <property type="entry name" value="tRNA_MeTrfase_TRMD/TRM10"/>
</dbReference>
<dbReference type="EC" id="2.1.1.228" evidence="5"/>
<dbReference type="Gene3D" id="1.10.1270.20">
    <property type="entry name" value="tRNA(m1g37)methyltransferase, domain 2"/>
    <property type="match status" value="1"/>
</dbReference>
<evidence type="ECO:0000256" key="7">
    <source>
        <dbReference type="ARBA" id="ARBA00022490"/>
    </source>
</evidence>
<dbReference type="GO" id="GO:0005829">
    <property type="term" value="C:cytosol"/>
    <property type="evidence" value="ECO:0007669"/>
    <property type="project" value="TreeGrafter"/>
</dbReference>
<dbReference type="GO" id="GO:0002939">
    <property type="term" value="P:tRNA N1-guanine methylation"/>
    <property type="evidence" value="ECO:0007669"/>
    <property type="project" value="TreeGrafter"/>
</dbReference>
<evidence type="ECO:0000256" key="13">
    <source>
        <dbReference type="ARBA" id="ARBA00033392"/>
    </source>
</evidence>
<evidence type="ECO:0000256" key="11">
    <source>
        <dbReference type="ARBA" id="ARBA00022694"/>
    </source>
</evidence>
<evidence type="ECO:0000256" key="9">
    <source>
        <dbReference type="ARBA" id="ARBA00022679"/>
    </source>
</evidence>
<evidence type="ECO:0000256" key="4">
    <source>
        <dbReference type="ARBA" id="ARBA00011738"/>
    </source>
</evidence>
<dbReference type="EMBL" id="CAFBPM010000023">
    <property type="protein sequence ID" value="CAB5030978.1"/>
    <property type="molecule type" value="Genomic_DNA"/>
</dbReference>
<keyword evidence="10" id="KW-0949">S-adenosyl-L-methionine</keyword>
<dbReference type="AlphaFoldDB" id="A0A6J7RRE9"/>
<evidence type="ECO:0000256" key="5">
    <source>
        <dbReference type="ARBA" id="ARBA00012807"/>
    </source>
</evidence>
<dbReference type="InterPro" id="IPR029026">
    <property type="entry name" value="tRNA_m1G_MTases_N"/>
</dbReference>
<keyword evidence="8" id="KW-0489">Methyltransferase</keyword>
<organism evidence="17">
    <name type="scientific">freshwater metagenome</name>
    <dbReference type="NCBI Taxonomy" id="449393"/>
    <lineage>
        <taxon>unclassified sequences</taxon>
        <taxon>metagenomes</taxon>
        <taxon>ecological metagenomes</taxon>
    </lineage>
</organism>
<comment type="subcellular location">
    <subcellularLocation>
        <location evidence="2">Cytoplasm</location>
    </subcellularLocation>
</comment>
<reference evidence="17" key="1">
    <citation type="submission" date="2020-05" db="EMBL/GenBank/DDBJ databases">
        <authorList>
            <person name="Chiriac C."/>
            <person name="Salcher M."/>
            <person name="Ghai R."/>
            <person name="Kavagutti S V."/>
        </authorList>
    </citation>
    <scope>NUCLEOTIDE SEQUENCE</scope>
</reference>
<evidence type="ECO:0000256" key="14">
    <source>
        <dbReference type="ARBA" id="ARBA00047783"/>
    </source>
</evidence>
<evidence type="ECO:0000259" key="15">
    <source>
        <dbReference type="Pfam" id="PF01746"/>
    </source>
</evidence>
<dbReference type="PIRSF" id="PIRSF000386">
    <property type="entry name" value="tRNA_mtase"/>
    <property type="match status" value="1"/>
</dbReference>
<evidence type="ECO:0000256" key="8">
    <source>
        <dbReference type="ARBA" id="ARBA00022603"/>
    </source>
</evidence>